<keyword evidence="14" id="KW-1185">Reference proteome</keyword>
<dbReference type="PANTHER" id="PTHR10050:SF46">
    <property type="entry name" value="PROTEIN O-MANNOSYL-TRANSFERASE 2"/>
    <property type="match status" value="1"/>
</dbReference>
<keyword evidence="7 10" id="KW-1133">Transmembrane helix</keyword>
<name>A0A9X1U0R6_9CORY</name>
<dbReference type="EMBL" id="JAKGSI010000003">
    <property type="protein sequence ID" value="MCF4006783.1"/>
    <property type="molecule type" value="Genomic_DNA"/>
</dbReference>
<sequence>MTRLAAPPRPLQLGPVPRRGRAEWVCTLVIALAAIATRFFGLAQVSSAGTPIFDEKHYVPQAWDMVESQRDIVLGGIESNPGYGLVVHPPLGKQLIALGEMVFGYTPMGWRVMVALFGCATVFMIMALARQLSASGAVAIMAGVLATCDGVLLITARFGLLDGFQVFFIVAAAWALARDVRQCAARLRASSPADWPERGPRLGYRWWRFTAGVFLGLALSVKWSGLYYIVFFGLFSVGMDAYLRRRAGVRKPVQSMLLRDAPAAIASLAVLPGALYLWSWRAWFSRETSVYRHAMEDGTIDSSSPLSHLPHALGSWLYYHFSVLKFHSSLTSSSGHSHPWDSKPWSWLVAARPVLYSSSTSDRCWISRHGCHHAIYLFGTPAIWWLTVPVILWALWRLVLRRRLVYLLPLVGFAAGFLPWLASYDRQMYFFYAAPLVPFTICLLALAGGRIATWGRVLAASYPSPQQRYPMYLTTGGLITALYLALVIAMFLYFSPILFGYWVSESWYQSLLWLPSWQ</sequence>
<feature type="transmembrane region" description="Helical" evidence="10">
    <location>
        <begin position="108"/>
        <end position="129"/>
    </location>
</feature>
<dbReference type="InterPro" id="IPR027005">
    <property type="entry name" value="PMT-like"/>
</dbReference>
<comment type="similarity">
    <text evidence="3 10">Belongs to the glycosyltransferase 39 family.</text>
</comment>
<dbReference type="GO" id="GO:0004169">
    <property type="term" value="F:dolichyl-phosphate-mannose-protein mannosyltransferase activity"/>
    <property type="evidence" value="ECO:0007669"/>
    <property type="project" value="UniProtKB-UniRule"/>
</dbReference>
<evidence type="ECO:0000313" key="14">
    <source>
        <dbReference type="Proteomes" id="UP001139336"/>
    </source>
</evidence>
<feature type="transmembrane region" description="Helical" evidence="10">
    <location>
        <begin position="428"/>
        <end position="448"/>
    </location>
</feature>
<evidence type="ECO:0000256" key="1">
    <source>
        <dbReference type="ARBA" id="ARBA00004127"/>
    </source>
</evidence>
<evidence type="ECO:0000256" key="5">
    <source>
        <dbReference type="ARBA" id="ARBA00022679"/>
    </source>
</evidence>
<accession>A0A9X1U0R6</accession>
<evidence type="ECO:0000259" key="11">
    <source>
        <dbReference type="Pfam" id="PF02366"/>
    </source>
</evidence>
<dbReference type="Proteomes" id="UP001139336">
    <property type="component" value="Unassembled WGS sequence"/>
</dbReference>
<feature type="transmembrane region" description="Helical" evidence="10">
    <location>
        <begin position="469"/>
        <end position="494"/>
    </location>
</feature>
<evidence type="ECO:0000313" key="13">
    <source>
        <dbReference type="EMBL" id="MCF4006783.1"/>
    </source>
</evidence>
<keyword evidence="4 10" id="KW-0328">Glycosyltransferase</keyword>
<evidence type="ECO:0000256" key="7">
    <source>
        <dbReference type="ARBA" id="ARBA00022989"/>
    </source>
</evidence>
<evidence type="ECO:0000256" key="2">
    <source>
        <dbReference type="ARBA" id="ARBA00004922"/>
    </source>
</evidence>
<keyword evidence="6 10" id="KW-0812">Transmembrane</keyword>
<keyword evidence="8 10" id="KW-0472">Membrane</keyword>
<organism evidence="13 14">
    <name type="scientific">Corynebacterium uropygiale</name>
    <dbReference type="NCBI Taxonomy" id="1775911"/>
    <lineage>
        <taxon>Bacteria</taxon>
        <taxon>Bacillati</taxon>
        <taxon>Actinomycetota</taxon>
        <taxon>Actinomycetes</taxon>
        <taxon>Mycobacteriales</taxon>
        <taxon>Corynebacteriaceae</taxon>
        <taxon>Corynebacterium</taxon>
    </lineage>
</organism>
<evidence type="ECO:0000256" key="9">
    <source>
        <dbReference type="ARBA" id="ARBA00093617"/>
    </source>
</evidence>
<keyword evidence="5 10" id="KW-0808">Transferase</keyword>
<evidence type="ECO:0000256" key="6">
    <source>
        <dbReference type="ARBA" id="ARBA00022692"/>
    </source>
</evidence>
<feature type="transmembrane region" description="Helical" evidence="10">
    <location>
        <begin position="164"/>
        <end position="181"/>
    </location>
</feature>
<feature type="transmembrane region" description="Helical" evidence="10">
    <location>
        <begin position="375"/>
        <end position="396"/>
    </location>
</feature>
<dbReference type="AlphaFoldDB" id="A0A9X1U0R6"/>
<reference evidence="13" key="1">
    <citation type="submission" date="2022-01" db="EMBL/GenBank/DDBJ databases">
        <title>Corynebacterium sp. nov isolated from isolated from the feces of the greater white-fronted geese (Anser albifrons) at Poyang Lake, PR China.</title>
        <authorList>
            <person name="Liu Q."/>
        </authorList>
    </citation>
    <scope>NUCLEOTIDE SEQUENCE</scope>
    <source>
        <strain evidence="13">JCM 32435</strain>
    </source>
</reference>
<dbReference type="GO" id="GO:0005886">
    <property type="term" value="C:plasma membrane"/>
    <property type="evidence" value="ECO:0007669"/>
    <property type="project" value="UniProtKB-SubCell"/>
</dbReference>
<dbReference type="EC" id="2.4.1.-" evidence="10"/>
<comment type="caution">
    <text evidence="13">The sequence shown here is derived from an EMBL/GenBank/DDBJ whole genome shotgun (WGS) entry which is preliminary data.</text>
</comment>
<evidence type="ECO:0000259" key="12">
    <source>
        <dbReference type="Pfam" id="PF16192"/>
    </source>
</evidence>
<feature type="transmembrane region" description="Helical" evidence="10">
    <location>
        <begin position="263"/>
        <end position="283"/>
    </location>
</feature>
<dbReference type="Pfam" id="PF02366">
    <property type="entry name" value="PMT"/>
    <property type="match status" value="1"/>
</dbReference>
<dbReference type="InterPro" id="IPR032421">
    <property type="entry name" value="PMT_4TMC"/>
</dbReference>
<feature type="transmembrane region" description="Helical" evidence="10">
    <location>
        <begin position="21"/>
        <end position="41"/>
    </location>
</feature>
<feature type="domain" description="Protein O-mannosyl-transferase C-terminal four TM" evidence="12">
    <location>
        <begin position="315"/>
        <end position="517"/>
    </location>
</feature>
<feature type="domain" description="ArnT-like N-terminal" evidence="11">
    <location>
        <begin position="108"/>
        <end position="277"/>
    </location>
</feature>
<comment type="function">
    <text evidence="10">Protein O-mannosyltransferase that catalyzes the transfer of a single mannose residue from a polyprenol phospho-mannosyl lipidic donor to the hydroxyl group of selected serine and threonine residues in acceptor proteins.</text>
</comment>
<feature type="transmembrane region" description="Helical" evidence="10">
    <location>
        <begin position="403"/>
        <end position="422"/>
    </location>
</feature>
<evidence type="ECO:0000256" key="8">
    <source>
        <dbReference type="ARBA" id="ARBA00023136"/>
    </source>
</evidence>
<dbReference type="Pfam" id="PF16192">
    <property type="entry name" value="PMT_4TMC"/>
    <property type="match status" value="1"/>
</dbReference>
<dbReference type="InterPro" id="IPR003342">
    <property type="entry name" value="ArnT-like_N"/>
</dbReference>
<gene>
    <name evidence="13" type="ORF">L1O03_06265</name>
</gene>
<evidence type="ECO:0000256" key="3">
    <source>
        <dbReference type="ARBA" id="ARBA00007222"/>
    </source>
</evidence>
<keyword evidence="10" id="KW-1003">Cell membrane</keyword>
<proteinExistence type="inferred from homology"/>
<feature type="transmembrane region" description="Helical" evidence="10">
    <location>
        <begin position="136"/>
        <end position="158"/>
    </location>
</feature>
<comment type="pathway">
    <text evidence="2 10">Protein modification; protein glycosylation.</text>
</comment>
<evidence type="ECO:0000256" key="10">
    <source>
        <dbReference type="RuleBase" id="RU367007"/>
    </source>
</evidence>
<protein>
    <recommendedName>
        <fullName evidence="9 10">Polyprenol-phosphate-mannose--protein mannosyltransferase</fullName>
        <ecNumber evidence="10">2.4.1.-</ecNumber>
    </recommendedName>
</protein>
<evidence type="ECO:0000256" key="4">
    <source>
        <dbReference type="ARBA" id="ARBA00022676"/>
    </source>
</evidence>
<dbReference type="RefSeq" id="WP_236118595.1">
    <property type="nucleotide sequence ID" value="NZ_JAKGSI010000003.1"/>
</dbReference>
<comment type="subcellular location">
    <subcellularLocation>
        <location evidence="10">Cell membrane</location>
    </subcellularLocation>
    <subcellularLocation>
        <location evidence="1">Endomembrane system</location>
        <topology evidence="1">Multi-pass membrane protein</topology>
    </subcellularLocation>
</comment>
<dbReference type="PANTHER" id="PTHR10050">
    <property type="entry name" value="DOLICHYL-PHOSPHATE-MANNOSE--PROTEIN MANNOSYLTRANSFERASE"/>
    <property type="match status" value="1"/>
</dbReference>
<dbReference type="GO" id="GO:0012505">
    <property type="term" value="C:endomembrane system"/>
    <property type="evidence" value="ECO:0007669"/>
    <property type="project" value="UniProtKB-SubCell"/>
</dbReference>